<gene>
    <name evidence="1" type="ORF">IE37_03048</name>
</gene>
<dbReference type="Proteomes" id="UP000245720">
    <property type="component" value="Unassembled WGS sequence"/>
</dbReference>
<dbReference type="STRING" id="1265.SAMN02910280_0278"/>
<evidence type="ECO:0000313" key="2">
    <source>
        <dbReference type="Proteomes" id="UP000245720"/>
    </source>
</evidence>
<protein>
    <submittedName>
        <fullName evidence="1">Uncharacterized protein</fullName>
    </submittedName>
</protein>
<comment type="caution">
    <text evidence="1">The sequence shown here is derived from an EMBL/GenBank/DDBJ whole genome shotgun (WGS) entry which is preliminary data.</text>
</comment>
<accession>A0A315XXU1</accession>
<dbReference type="RefSeq" id="WP_347504738.1">
    <property type="nucleotide sequence ID" value="NZ_QGDI01000014.1"/>
</dbReference>
<organism evidence="1 2">
    <name type="scientific">Ruminococcus flavefaciens</name>
    <dbReference type="NCBI Taxonomy" id="1265"/>
    <lineage>
        <taxon>Bacteria</taxon>
        <taxon>Bacillati</taxon>
        <taxon>Bacillota</taxon>
        <taxon>Clostridia</taxon>
        <taxon>Eubacteriales</taxon>
        <taxon>Oscillospiraceae</taxon>
        <taxon>Ruminococcus</taxon>
    </lineage>
</organism>
<dbReference type="EMBL" id="QGDI01000014">
    <property type="protein sequence ID" value="PWJ10410.1"/>
    <property type="molecule type" value="Genomic_DNA"/>
</dbReference>
<sequence length="63" mass="7341">MPNPWEEISLDDYEKHMSLDSVRQLQALDSIMEEIGYSLIFQESCPLPNGKALVRLDFERNEV</sequence>
<name>A0A315XXU1_RUMFL</name>
<reference evidence="1 2" key="1">
    <citation type="submission" date="2018-05" db="EMBL/GenBank/DDBJ databases">
        <title>The Hungate 1000. A catalogue of reference genomes from the rumen microbiome.</title>
        <authorList>
            <person name="Kelly W."/>
        </authorList>
    </citation>
    <scope>NUCLEOTIDE SEQUENCE [LARGE SCALE GENOMIC DNA]</scope>
    <source>
        <strain evidence="1 2">SAb67</strain>
    </source>
</reference>
<proteinExistence type="predicted"/>
<dbReference type="AlphaFoldDB" id="A0A315XXU1"/>
<evidence type="ECO:0000313" key="1">
    <source>
        <dbReference type="EMBL" id="PWJ10410.1"/>
    </source>
</evidence>